<sequence length="68" mass="7733">MKTSEALRPYRYRLLGGLVGLILATLFLTIGFGPTLLIIVFATIGYLIGQWRDNALDVEGWIQFFQRD</sequence>
<reference evidence="3 5" key="2">
    <citation type="journal article" date="2016" name="Front. Microbiol.">
        <title>Genomic Resource of Rice Seed Associated Bacteria.</title>
        <authorList>
            <person name="Midha S."/>
            <person name="Bansal K."/>
            <person name="Sharma S."/>
            <person name="Kumar N."/>
            <person name="Patil P.P."/>
            <person name="Chaudhry V."/>
            <person name="Patil P.B."/>
        </authorList>
    </citation>
    <scope>NUCLEOTIDE SEQUENCE [LARGE SCALE GENOMIC DNA]</scope>
    <source>
        <strain evidence="3 5">RSA11</strain>
    </source>
</reference>
<dbReference type="Proteomes" id="UP000072605">
    <property type="component" value="Unassembled WGS sequence"/>
</dbReference>
<name>A0A0V8GH49_9BACL</name>
<gene>
    <name evidence="2" type="ORF">AS033_09145</name>
    <name evidence="3" type="ORF">RSA11_08085</name>
</gene>
<keyword evidence="1" id="KW-1133">Transmembrane helix</keyword>
<dbReference type="InterPro" id="IPR018730">
    <property type="entry name" value="DUF2273"/>
</dbReference>
<proteinExistence type="predicted"/>
<organism evidence="2 4">
    <name type="scientific">Exiguobacterium indicum</name>
    <dbReference type="NCBI Taxonomy" id="296995"/>
    <lineage>
        <taxon>Bacteria</taxon>
        <taxon>Bacillati</taxon>
        <taxon>Bacillota</taxon>
        <taxon>Bacilli</taxon>
        <taxon>Bacillales</taxon>
        <taxon>Bacillales Family XII. Incertae Sedis</taxon>
        <taxon>Exiguobacterium</taxon>
    </lineage>
</organism>
<keyword evidence="1" id="KW-0812">Transmembrane</keyword>
<evidence type="ECO:0000313" key="3">
    <source>
        <dbReference type="EMBL" id="KTR26933.1"/>
    </source>
</evidence>
<dbReference type="AlphaFoldDB" id="A0A0V8GH49"/>
<dbReference type="EMBL" id="LDQV01000019">
    <property type="protein sequence ID" value="KTR26933.1"/>
    <property type="molecule type" value="Genomic_DNA"/>
</dbReference>
<dbReference type="GeneID" id="90836387"/>
<keyword evidence="1" id="KW-0472">Membrane</keyword>
<dbReference type="OrthoDB" id="2134890at2"/>
<evidence type="ECO:0008006" key="6">
    <source>
        <dbReference type="Google" id="ProtNLM"/>
    </source>
</evidence>
<evidence type="ECO:0000313" key="5">
    <source>
        <dbReference type="Proteomes" id="UP000072605"/>
    </source>
</evidence>
<accession>A0A0V8GH49</accession>
<evidence type="ECO:0000313" key="2">
    <source>
        <dbReference type="EMBL" id="KSU49522.1"/>
    </source>
</evidence>
<dbReference type="RefSeq" id="WP_023467890.1">
    <property type="nucleotide sequence ID" value="NZ_FMYN01000002.1"/>
</dbReference>
<dbReference type="Pfam" id="PF10031">
    <property type="entry name" value="DUF2273"/>
    <property type="match status" value="1"/>
</dbReference>
<protein>
    <recommendedName>
        <fullName evidence="6">DUF2273 domain-containing protein</fullName>
    </recommendedName>
</protein>
<evidence type="ECO:0000256" key="1">
    <source>
        <dbReference type="SAM" id="Phobius"/>
    </source>
</evidence>
<feature type="transmembrane region" description="Helical" evidence="1">
    <location>
        <begin position="21"/>
        <end position="48"/>
    </location>
</feature>
<dbReference type="EMBL" id="LNQL01000002">
    <property type="protein sequence ID" value="KSU49522.1"/>
    <property type="molecule type" value="Genomic_DNA"/>
</dbReference>
<evidence type="ECO:0000313" key="4">
    <source>
        <dbReference type="Proteomes" id="UP000053797"/>
    </source>
</evidence>
<comment type="caution">
    <text evidence="2">The sequence shown here is derived from an EMBL/GenBank/DDBJ whole genome shotgun (WGS) entry which is preliminary data.</text>
</comment>
<reference evidence="2 4" key="1">
    <citation type="journal article" date="2015" name="Int. J. Syst. Evol. Microbiol.">
        <title>Exiguobacterium enclense sp. nov., isolated from sediment.</title>
        <authorList>
            <person name="Dastager S.G."/>
            <person name="Mawlankar R."/>
            <person name="Sonalkar V.V."/>
            <person name="Thorat M.N."/>
            <person name="Mual P."/>
            <person name="Verma A."/>
            <person name="Krishnamurthi S."/>
            <person name="Tang S.K."/>
            <person name="Li W.J."/>
        </authorList>
    </citation>
    <scope>NUCLEOTIDE SEQUENCE [LARGE SCALE GENOMIC DNA]</scope>
    <source>
        <strain evidence="2 4">NIO-1109</strain>
    </source>
</reference>
<dbReference type="Proteomes" id="UP000053797">
    <property type="component" value="Unassembled WGS sequence"/>
</dbReference>